<feature type="signal peptide" evidence="3">
    <location>
        <begin position="1"/>
        <end position="20"/>
    </location>
</feature>
<feature type="compositionally biased region" description="Acidic residues" evidence="1">
    <location>
        <begin position="309"/>
        <end position="319"/>
    </location>
</feature>
<organism evidence="4">
    <name type="scientific">Eimeria necatrix</name>
    <dbReference type="NCBI Taxonomy" id="51315"/>
    <lineage>
        <taxon>Eukaryota</taxon>
        <taxon>Sar</taxon>
        <taxon>Alveolata</taxon>
        <taxon>Apicomplexa</taxon>
        <taxon>Conoidasida</taxon>
        <taxon>Coccidia</taxon>
        <taxon>Eucoccidiorida</taxon>
        <taxon>Eimeriorina</taxon>
        <taxon>Eimeriidae</taxon>
        <taxon>Eimeria</taxon>
    </lineage>
</organism>
<proteinExistence type="evidence at transcript level"/>
<protein>
    <submittedName>
        <fullName evidence="4">NPmz19 antigen</fullName>
    </submittedName>
</protein>
<evidence type="ECO:0000313" key="4">
    <source>
        <dbReference type="EMBL" id="ACF16395.1"/>
    </source>
</evidence>
<reference evidence="4" key="1">
    <citation type="submission" date="2008-06" db="EMBL/GenBank/DDBJ databases">
        <title>The study on immune protection of the antigen NPmz19 against Eimeria necatrix.</title>
        <authorList>
            <person name="Yan X."/>
            <person name="Li X."/>
        </authorList>
    </citation>
    <scope>NUCLEOTIDE SEQUENCE</scope>
    <source>
        <strain evidence="4">Jiangsu</strain>
    </source>
</reference>
<name>B3VQR6_9EIME</name>
<keyword evidence="2" id="KW-0812">Transmembrane</keyword>
<evidence type="ECO:0000256" key="2">
    <source>
        <dbReference type="SAM" id="Phobius"/>
    </source>
</evidence>
<feature type="region of interest" description="Disordered" evidence="1">
    <location>
        <begin position="296"/>
        <end position="319"/>
    </location>
</feature>
<feature type="region of interest" description="Disordered" evidence="1">
    <location>
        <begin position="91"/>
        <end position="118"/>
    </location>
</feature>
<feature type="chain" id="PRO_5002798827" evidence="3">
    <location>
        <begin position="21"/>
        <end position="319"/>
    </location>
</feature>
<dbReference type="AlphaFoldDB" id="B3VQR6"/>
<evidence type="ECO:0000256" key="3">
    <source>
        <dbReference type="SAM" id="SignalP"/>
    </source>
</evidence>
<feature type="compositionally biased region" description="Acidic residues" evidence="1">
    <location>
        <begin position="95"/>
        <end position="104"/>
    </location>
</feature>
<feature type="transmembrane region" description="Helical" evidence="2">
    <location>
        <begin position="54"/>
        <end position="77"/>
    </location>
</feature>
<keyword evidence="2" id="KW-1133">Transmembrane helix</keyword>
<evidence type="ECO:0000256" key="1">
    <source>
        <dbReference type="SAM" id="MobiDB-lite"/>
    </source>
</evidence>
<sequence length="319" mass="33956">MAKAMLSGIVIAGLAAAAAASSANSAAHVSVLESGPAVQELPPRAVTARITKPLLLLSALAATLAAAFLVLQCFNIISSNQQTSVRRLAAGGACGDEDDGDEGTSQEGPNRRGSKPETPAAAIYDFVGGTPVLVDEPNTTEILLRVHNKKIFLKNPWTKEEHAVVVLEREGKEPILVVEKTRQTLEGYLYTQALKQDGKHATEEKVKGGKTHAKYRVAEEDPGYGFPYATVLDGVPVGTDEDAYVTEVLMTVGEHGGVDMMTSKASKGRFCGVLMDDGKGGLVDGQGRKIMDMIKGMTQPDTEFRSGPAEEEEEEEEDE</sequence>
<keyword evidence="3" id="KW-0732">Signal</keyword>
<dbReference type="EMBL" id="EU795423">
    <property type="protein sequence ID" value="ACF16395.1"/>
    <property type="molecule type" value="mRNA"/>
</dbReference>
<accession>B3VQR6</accession>
<keyword evidence="2" id="KW-0472">Membrane</keyword>